<evidence type="ECO:0000256" key="1">
    <source>
        <dbReference type="ARBA" id="ARBA00001974"/>
    </source>
</evidence>
<evidence type="ECO:0000256" key="4">
    <source>
        <dbReference type="ARBA" id="ARBA00022630"/>
    </source>
</evidence>
<name>A0A5R9GMV7_9PROT</name>
<dbReference type="GO" id="GO:0016705">
    <property type="term" value="F:oxidoreductase activity, acting on paired donors, with incorporation or reduction of molecular oxygen"/>
    <property type="evidence" value="ECO:0007669"/>
    <property type="project" value="InterPro"/>
</dbReference>
<dbReference type="NCBIfam" id="TIGR01988">
    <property type="entry name" value="Ubi-OHases"/>
    <property type="match status" value="1"/>
</dbReference>
<feature type="domain" description="FAD-binding" evidence="8">
    <location>
        <begin position="11"/>
        <end position="347"/>
    </location>
</feature>
<dbReference type="GO" id="GO:0071949">
    <property type="term" value="F:FAD binding"/>
    <property type="evidence" value="ECO:0007669"/>
    <property type="project" value="InterPro"/>
</dbReference>
<dbReference type="GO" id="GO:0006744">
    <property type="term" value="P:ubiquinone biosynthetic process"/>
    <property type="evidence" value="ECO:0007669"/>
    <property type="project" value="UniProtKB-UniPathway"/>
</dbReference>
<dbReference type="InterPro" id="IPR051205">
    <property type="entry name" value="UbiH/COQ6_monooxygenase"/>
</dbReference>
<evidence type="ECO:0000313" key="9">
    <source>
        <dbReference type="EMBL" id="TLS67360.1"/>
    </source>
</evidence>
<proteinExistence type="inferred from homology"/>
<keyword evidence="7" id="KW-0503">Monooxygenase</keyword>
<gene>
    <name evidence="9" type="ORF">FEF65_08010</name>
</gene>
<sequence>MSNGAVCAGMDADVIIIGGGMVGLALACALKDSGLHIVVLERAEAQVHYSLGRDCRVSAIVAGNARILDGIGVWKYLQSDASPIRAMRIWDNQEAGGIRFDAGEIDQPAMGYLIENSCTQAAMHRALLASDHVEYLCPVEIDAIEWFDERVQVKLASGRVLNTPLLVGADGGRSWVREQADIGCYQRDYSQKGIVATVRPQRGHRDIACQRFLPTGPLAVLPMSGGLCSIVWSAENSEADRLMAMSNGAFLSALNATFGPVLGEITEAGERAAFPLIARLAHHFVRDRVALVGDAAHCIHPLAGLGVNLGLRDAMVLAQEIVDARRFDEDWGDMSVLSRYRNQRLPDVLSVMGSMEVFHQLFTRDFPGLRELRGLGMRLVGNSGPVKKLLMQNSTGLNLPVPKQIS</sequence>
<dbReference type="SUPFAM" id="SSF51905">
    <property type="entry name" value="FAD/NAD(P)-binding domain"/>
    <property type="match status" value="1"/>
</dbReference>
<dbReference type="RefSeq" id="WP_138239276.1">
    <property type="nucleotide sequence ID" value="NZ_VBRY01000006.1"/>
</dbReference>
<evidence type="ECO:0000256" key="7">
    <source>
        <dbReference type="ARBA" id="ARBA00023033"/>
    </source>
</evidence>
<dbReference type="Proteomes" id="UP000306585">
    <property type="component" value="Unassembled WGS sequence"/>
</dbReference>
<evidence type="ECO:0000256" key="2">
    <source>
        <dbReference type="ARBA" id="ARBA00004749"/>
    </source>
</evidence>
<dbReference type="InterPro" id="IPR036188">
    <property type="entry name" value="FAD/NAD-bd_sf"/>
</dbReference>
<comment type="cofactor">
    <cofactor evidence="1">
        <name>FAD</name>
        <dbReference type="ChEBI" id="CHEBI:57692"/>
    </cofactor>
</comment>
<reference evidence="9 10" key="1">
    <citation type="journal article" date="2019" name="Appl. Environ. Microbiol.">
        <title>Environmental Evidence and Genomic Insight of Iron-oxidizing Bacteria Preference Towards More Corrosion Resistant Stainless Steel at Higher Salinities.</title>
        <authorList>
            <person name="Garrison C.E."/>
            <person name="Price K.A."/>
            <person name="Field E.K."/>
        </authorList>
    </citation>
    <scope>NUCLEOTIDE SEQUENCE [LARGE SCALE GENOMIC DNA]</scope>
    <source>
        <strain evidence="9 10">P3</strain>
    </source>
</reference>
<comment type="similarity">
    <text evidence="3">Belongs to the UbiH/COQ6 family.</text>
</comment>
<keyword evidence="10" id="KW-1185">Reference proteome</keyword>
<keyword evidence="4" id="KW-0285">Flavoprotein</keyword>
<keyword evidence="5" id="KW-0274">FAD</keyword>
<dbReference type="InterPro" id="IPR010971">
    <property type="entry name" value="UbiH/COQ6"/>
</dbReference>
<dbReference type="FunFam" id="3.50.50.60:FF:000021">
    <property type="entry name" value="Ubiquinone biosynthesis monooxygenase COQ6"/>
    <property type="match status" value="1"/>
</dbReference>
<dbReference type="AlphaFoldDB" id="A0A5R9GMV7"/>
<evidence type="ECO:0000313" key="10">
    <source>
        <dbReference type="Proteomes" id="UP000306585"/>
    </source>
</evidence>
<evidence type="ECO:0000256" key="5">
    <source>
        <dbReference type="ARBA" id="ARBA00022827"/>
    </source>
</evidence>
<dbReference type="UniPathway" id="UPA00232"/>
<comment type="pathway">
    <text evidence="2">Cofactor biosynthesis; ubiquinone biosynthesis.</text>
</comment>
<dbReference type="GO" id="GO:0004497">
    <property type="term" value="F:monooxygenase activity"/>
    <property type="evidence" value="ECO:0007669"/>
    <property type="project" value="UniProtKB-KW"/>
</dbReference>
<dbReference type="PANTHER" id="PTHR43876">
    <property type="entry name" value="UBIQUINONE BIOSYNTHESIS MONOOXYGENASE COQ6, MITOCHONDRIAL"/>
    <property type="match status" value="1"/>
</dbReference>
<evidence type="ECO:0000256" key="3">
    <source>
        <dbReference type="ARBA" id="ARBA00005349"/>
    </source>
</evidence>
<dbReference type="PRINTS" id="PR00420">
    <property type="entry name" value="RNGMNOXGNASE"/>
</dbReference>
<dbReference type="InterPro" id="IPR002938">
    <property type="entry name" value="FAD-bd"/>
</dbReference>
<accession>A0A5R9GMV7</accession>
<protein>
    <submittedName>
        <fullName evidence="9">FAD-dependent oxidoreductase</fullName>
    </submittedName>
</protein>
<dbReference type="GO" id="GO:0110142">
    <property type="term" value="C:ubiquinone biosynthesis complex"/>
    <property type="evidence" value="ECO:0007669"/>
    <property type="project" value="UniProtKB-ARBA"/>
</dbReference>
<dbReference type="PANTHER" id="PTHR43876:SF7">
    <property type="entry name" value="UBIQUINONE BIOSYNTHESIS MONOOXYGENASE COQ6, MITOCHONDRIAL"/>
    <property type="match status" value="1"/>
</dbReference>
<evidence type="ECO:0000256" key="6">
    <source>
        <dbReference type="ARBA" id="ARBA00023002"/>
    </source>
</evidence>
<dbReference type="Pfam" id="PF01494">
    <property type="entry name" value="FAD_binding_3"/>
    <property type="match status" value="1"/>
</dbReference>
<keyword evidence="6" id="KW-0560">Oxidoreductase</keyword>
<evidence type="ECO:0000259" key="8">
    <source>
        <dbReference type="Pfam" id="PF01494"/>
    </source>
</evidence>
<organism evidence="9 10">
    <name type="scientific">Mariprofundus erugo</name>
    <dbReference type="NCBI Taxonomy" id="2528639"/>
    <lineage>
        <taxon>Bacteria</taxon>
        <taxon>Pseudomonadati</taxon>
        <taxon>Pseudomonadota</taxon>
        <taxon>Candidatius Mariprofundia</taxon>
        <taxon>Mariprofundales</taxon>
        <taxon>Mariprofundaceae</taxon>
        <taxon>Mariprofundus</taxon>
    </lineage>
</organism>
<comment type="caution">
    <text evidence="9">The sequence shown here is derived from an EMBL/GenBank/DDBJ whole genome shotgun (WGS) entry which is preliminary data.</text>
</comment>
<dbReference type="EMBL" id="VBRY01000006">
    <property type="protein sequence ID" value="TLS67360.1"/>
    <property type="molecule type" value="Genomic_DNA"/>
</dbReference>
<dbReference type="Gene3D" id="3.50.50.60">
    <property type="entry name" value="FAD/NAD(P)-binding domain"/>
    <property type="match status" value="2"/>
</dbReference>